<proteinExistence type="predicted"/>
<accession>A0ABN3ASS8</accession>
<keyword evidence="3" id="KW-1185">Reference proteome</keyword>
<dbReference type="EMBL" id="BAAAON010000001">
    <property type="protein sequence ID" value="GAA2174384.1"/>
    <property type="molecule type" value="Genomic_DNA"/>
</dbReference>
<gene>
    <name evidence="2" type="ORF">GCM10009784_12470</name>
</gene>
<dbReference type="Proteomes" id="UP001500974">
    <property type="component" value="Unassembled WGS sequence"/>
</dbReference>
<feature type="region of interest" description="Disordered" evidence="1">
    <location>
        <begin position="38"/>
        <end position="125"/>
    </location>
</feature>
<organism evidence="2 3">
    <name type="scientific">Arthrobacter parietis</name>
    <dbReference type="NCBI Taxonomy" id="271434"/>
    <lineage>
        <taxon>Bacteria</taxon>
        <taxon>Bacillati</taxon>
        <taxon>Actinomycetota</taxon>
        <taxon>Actinomycetes</taxon>
        <taxon>Micrococcales</taxon>
        <taxon>Micrococcaceae</taxon>
        <taxon>Arthrobacter</taxon>
    </lineage>
</organism>
<feature type="region of interest" description="Disordered" evidence="1">
    <location>
        <begin position="1"/>
        <end position="20"/>
    </location>
</feature>
<evidence type="ECO:0000313" key="3">
    <source>
        <dbReference type="Proteomes" id="UP001500974"/>
    </source>
</evidence>
<feature type="compositionally biased region" description="Polar residues" evidence="1">
    <location>
        <begin position="73"/>
        <end position="82"/>
    </location>
</feature>
<sequence>MRDELAGLPGTNGGQAGDEIREGVVGHCQQDKLRPFHDLLDPKQRDPGQEVLGPFPACFGDSGNSDDGVFGCTQGSTQNGTNPACADHSDAEPPGFPAGASSAGTDRTLSNVHDVDLPGMRAVSA</sequence>
<evidence type="ECO:0000256" key="1">
    <source>
        <dbReference type="SAM" id="MobiDB-lite"/>
    </source>
</evidence>
<reference evidence="3" key="1">
    <citation type="journal article" date="2019" name="Int. J. Syst. Evol. Microbiol.">
        <title>The Global Catalogue of Microorganisms (GCM) 10K type strain sequencing project: providing services to taxonomists for standard genome sequencing and annotation.</title>
        <authorList>
            <consortium name="The Broad Institute Genomics Platform"/>
            <consortium name="The Broad Institute Genome Sequencing Center for Infectious Disease"/>
            <person name="Wu L."/>
            <person name="Ma J."/>
        </authorList>
    </citation>
    <scope>NUCLEOTIDE SEQUENCE [LARGE SCALE GENOMIC DNA]</scope>
    <source>
        <strain evidence="3">JCM 14917</strain>
    </source>
</reference>
<comment type="caution">
    <text evidence="2">The sequence shown here is derived from an EMBL/GenBank/DDBJ whole genome shotgun (WGS) entry which is preliminary data.</text>
</comment>
<protein>
    <submittedName>
        <fullName evidence="2">Uncharacterized protein</fullName>
    </submittedName>
</protein>
<feature type="compositionally biased region" description="Basic and acidic residues" evidence="1">
    <location>
        <begin position="38"/>
        <end position="48"/>
    </location>
</feature>
<name>A0ABN3ASS8_9MICC</name>
<evidence type="ECO:0000313" key="2">
    <source>
        <dbReference type="EMBL" id="GAA2174384.1"/>
    </source>
</evidence>
<feature type="compositionally biased region" description="Polar residues" evidence="1">
    <location>
        <begin position="102"/>
        <end position="111"/>
    </location>
</feature>